<dbReference type="InterPro" id="IPR016181">
    <property type="entry name" value="Acyl_CoA_acyltransferase"/>
</dbReference>
<evidence type="ECO:0000256" key="2">
    <source>
        <dbReference type="ARBA" id="ARBA00023315"/>
    </source>
</evidence>
<accession>A0A7K3PJW3</accession>
<name>A0A7K3PJW3_9ACTN</name>
<keyword evidence="2" id="KW-0012">Acyltransferase</keyword>
<dbReference type="RefSeq" id="WP_164245163.1">
    <property type="nucleotide sequence ID" value="NZ_JAAGMA010000291.1"/>
</dbReference>
<dbReference type="EMBL" id="JAAGMA010000291">
    <property type="protein sequence ID" value="NEB09549.1"/>
    <property type="molecule type" value="Genomic_DNA"/>
</dbReference>
<evidence type="ECO:0000256" key="1">
    <source>
        <dbReference type="ARBA" id="ARBA00022679"/>
    </source>
</evidence>
<organism evidence="4 5">
    <name type="scientific">Streptomyces coelicoflavus</name>
    <dbReference type="NCBI Taxonomy" id="285562"/>
    <lineage>
        <taxon>Bacteria</taxon>
        <taxon>Bacillati</taxon>
        <taxon>Actinomycetota</taxon>
        <taxon>Actinomycetes</taxon>
        <taxon>Kitasatosporales</taxon>
        <taxon>Streptomycetaceae</taxon>
        <taxon>Streptomyces</taxon>
    </lineage>
</organism>
<evidence type="ECO:0000313" key="4">
    <source>
        <dbReference type="EMBL" id="NEB09549.1"/>
    </source>
</evidence>
<dbReference type="Gene3D" id="3.40.630.30">
    <property type="match status" value="1"/>
</dbReference>
<dbReference type="PANTHER" id="PTHR43877:SF1">
    <property type="entry name" value="ACETYLTRANSFERASE"/>
    <property type="match status" value="1"/>
</dbReference>
<evidence type="ECO:0000313" key="5">
    <source>
        <dbReference type="Proteomes" id="UP000470446"/>
    </source>
</evidence>
<dbReference type="Proteomes" id="UP000470446">
    <property type="component" value="Unassembled WGS sequence"/>
</dbReference>
<dbReference type="SUPFAM" id="SSF55729">
    <property type="entry name" value="Acyl-CoA N-acyltransferases (Nat)"/>
    <property type="match status" value="2"/>
</dbReference>
<proteinExistence type="predicted"/>
<evidence type="ECO:0000259" key="3">
    <source>
        <dbReference type="PROSITE" id="PS51186"/>
    </source>
</evidence>
<dbReference type="Pfam" id="PF00583">
    <property type="entry name" value="Acetyltransf_1"/>
    <property type="match status" value="1"/>
</dbReference>
<dbReference type="GO" id="GO:0016747">
    <property type="term" value="F:acyltransferase activity, transferring groups other than amino-acyl groups"/>
    <property type="evidence" value="ECO:0007669"/>
    <property type="project" value="InterPro"/>
</dbReference>
<feature type="domain" description="N-acetyltransferase" evidence="3">
    <location>
        <begin position="161"/>
        <end position="308"/>
    </location>
</feature>
<keyword evidence="1 4" id="KW-0808">Transferase</keyword>
<gene>
    <name evidence="4" type="ORF">G3I32_11825</name>
</gene>
<sequence>MTVLVRDLRSGDPADVAAFTHARHRALPFILWTPEAVVHRLAHTPPRARSRCLVAEEDGEVIGTAQIGLVHDSPEPGQAYLNIYVHPERQRRGAGGLLVRTAEEYLTGEGATKLYAWALDGPANLAFAERHGYERRRAAYFLRLDLSHAALPPLWSPPPGVELRTAADFTDDPRPMFELDAETVADEPGDVDIEFTDYEAWLAETWRHPLLNRELTTVALVDGRPAAFSVAYTDGTRYSTAMTGTVRDQRGRGLAKLAKTDSLHRARAAGYTEALTGNDTDNGPMLAINKWLGYEICATEVRHVRELA</sequence>
<dbReference type="PANTHER" id="PTHR43877">
    <property type="entry name" value="AMINOALKYLPHOSPHONATE N-ACETYLTRANSFERASE-RELATED-RELATED"/>
    <property type="match status" value="1"/>
</dbReference>
<dbReference type="CDD" id="cd04301">
    <property type="entry name" value="NAT_SF"/>
    <property type="match status" value="1"/>
</dbReference>
<feature type="domain" description="N-acetyltransferase" evidence="3">
    <location>
        <begin position="6"/>
        <end position="158"/>
    </location>
</feature>
<reference evidence="4 5" key="1">
    <citation type="submission" date="2020-01" db="EMBL/GenBank/DDBJ databases">
        <title>Insect and environment-associated Actinomycetes.</title>
        <authorList>
            <person name="Currrie C."/>
            <person name="Chevrette M."/>
            <person name="Carlson C."/>
            <person name="Stubbendieck R."/>
            <person name="Wendt-Pienkowski E."/>
        </authorList>
    </citation>
    <scope>NUCLEOTIDE SEQUENCE [LARGE SCALE GENOMIC DNA]</scope>
    <source>
        <strain evidence="4 5">SID14163</strain>
    </source>
</reference>
<dbReference type="InterPro" id="IPR000182">
    <property type="entry name" value="GNAT_dom"/>
</dbReference>
<dbReference type="InterPro" id="IPR050832">
    <property type="entry name" value="Bact_Acetyltransf"/>
</dbReference>
<dbReference type="AlphaFoldDB" id="A0A7K3PJW3"/>
<dbReference type="PROSITE" id="PS51186">
    <property type="entry name" value="GNAT"/>
    <property type="match status" value="2"/>
</dbReference>
<comment type="caution">
    <text evidence="4">The sequence shown here is derived from an EMBL/GenBank/DDBJ whole genome shotgun (WGS) entry which is preliminary data.</text>
</comment>
<protein>
    <submittedName>
        <fullName evidence="4">GNAT family N-acetyltransferase</fullName>
    </submittedName>
</protein>